<evidence type="ECO:0000313" key="3">
    <source>
        <dbReference type="EMBL" id="XDQ43849.1"/>
    </source>
</evidence>
<feature type="region of interest" description="Disordered" evidence="1">
    <location>
        <begin position="97"/>
        <end position="199"/>
    </location>
</feature>
<name>A0AB39QSK2_9ACTN</name>
<dbReference type="PANTHER" id="PTHR30212:SF2">
    <property type="entry name" value="PROTEIN YIIM"/>
    <property type="match status" value="1"/>
</dbReference>
<accession>A0AB39QSK2</accession>
<dbReference type="AlphaFoldDB" id="A0AB39QSK2"/>
<dbReference type="InterPro" id="IPR017938">
    <property type="entry name" value="Riboflavin_synthase-like_b-brl"/>
</dbReference>
<evidence type="ECO:0000259" key="2">
    <source>
        <dbReference type="Pfam" id="PF03475"/>
    </source>
</evidence>
<gene>
    <name evidence="3" type="ORF">AB5J52_17130</name>
</gene>
<proteinExistence type="predicted"/>
<dbReference type="SUPFAM" id="SSF63380">
    <property type="entry name" value="Riboflavin synthase domain-like"/>
    <property type="match status" value="1"/>
</dbReference>
<dbReference type="InterPro" id="IPR005163">
    <property type="entry name" value="Tri_helical_YiiM-like"/>
</dbReference>
<feature type="compositionally biased region" description="Low complexity" evidence="1">
    <location>
        <begin position="132"/>
        <end position="142"/>
    </location>
</feature>
<protein>
    <submittedName>
        <fullName evidence="3">3-alpha domain-containing protein</fullName>
    </submittedName>
</protein>
<organism evidence="3">
    <name type="scientific">Streptomyces sp. R39</name>
    <dbReference type="NCBI Taxonomy" id="3238631"/>
    <lineage>
        <taxon>Bacteria</taxon>
        <taxon>Bacillati</taxon>
        <taxon>Actinomycetota</taxon>
        <taxon>Actinomycetes</taxon>
        <taxon>Kitasatosporales</taxon>
        <taxon>Streptomycetaceae</taxon>
        <taxon>Streptomyces</taxon>
    </lineage>
</organism>
<sequence length="199" mass="20901">MAAAGPWRRVEAGDDITLVRRGPGELSVADADALLYLPGRDPAKLRTALRVPALSPGWQQSFRGLAAAGQPGPEPGAPGFRPMRVARIFPETADVSSVPVCTTDGTALPGGHPGQYRSPRADAVSRRRVSGRRAWTGSPSLRPVRRRRSGPATSYLSSSRRPSDHGAGFPPPRRSRGRSALPERLVSAAAGSGTSPLGT</sequence>
<dbReference type="InterPro" id="IPR011037">
    <property type="entry name" value="Pyrv_Knase-like_insert_dom_sf"/>
</dbReference>
<reference evidence="3" key="1">
    <citation type="submission" date="2024-07" db="EMBL/GenBank/DDBJ databases">
        <authorList>
            <person name="Yu S.T."/>
        </authorList>
    </citation>
    <scope>NUCLEOTIDE SEQUENCE</scope>
    <source>
        <strain evidence="3">R39</strain>
    </source>
</reference>
<dbReference type="RefSeq" id="WP_369222884.1">
    <property type="nucleotide sequence ID" value="NZ_CP163441.1"/>
</dbReference>
<dbReference type="EMBL" id="CP163441">
    <property type="protein sequence ID" value="XDQ43849.1"/>
    <property type="molecule type" value="Genomic_DNA"/>
</dbReference>
<feature type="domain" description="YiiM-like triple helical" evidence="2">
    <location>
        <begin position="27"/>
        <end position="63"/>
    </location>
</feature>
<evidence type="ECO:0000256" key="1">
    <source>
        <dbReference type="SAM" id="MobiDB-lite"/>
    </source>
</evidence>
<dbReference type="PANTHER" id="PTHR30212">
    <property type="entry name" value="PROTEIN YIIM"/>
    <property type="match status" value="1"/>
</dbReference>
<dbReference type="SUPFAM" id="SSF50800">
    <property type="entry name" value="PK beta-barrel domain-like"/>
    <property type="match status" value="1"/>
</dbReference>
<dbReference type="Pfam" id="PF03475">
    <property type="entry name" value="YiiM_3-alpha"/>
    <property type="match status" value="1"/>
</dbReference>
<dbReference type="Gene3D" id="2.40.33.20">
    <property type="entry name" value="PK beta-barrel domain-like"/>
    <property type="match status" value="1"/>
</dbReference>
<dbReference type="InterPro" id="IPR052353">
    <property type="entry name" value="Benzoxazolinone_Detox_Enz"/>
</dbReference>